<accession>A0A0L0QWF3</accession>
<comment type="caution">
    <text evidence="1">The sequence shown here is derived from an EMBL/GenBank/DDBJ whole genome shotgun (WGS) entry which is preliminary data.</text>
</comment>
<dbReference type="InterPro" id="IPR015946">
    <property type="entry name" value="KH_dom-like_a/b"/>
</dbReference>
<dbReference type="PANTHER" id="PTHR34352:SF1">
    <property type="entry name" value="PROTEIN YHFA"/>
    <property type="match status" value="1"/>
</dbReference>
<dbReference type="SUPFAM" id="SSF82784">
    <property type="entry name" value="OsmC-like"/>
    <property type="match status" value="1"/>
</dbReference>
<proteinExistence type="predicted"/>
<dbReference type="PANTHER" id="PTHR34352">
    <property type="entry name" value="PROTEIN YHFA"/>
    <property type="match status" value="1"/>
</dbReference>
<dbReference type="AlphaFoldDB" id="A0A0L0QWF3"/>
<dbReference type="PATRIC" id="fig|1473.5.peg.3433"/>
<dbReference type="OrthoDB" id="13625at2"/>
<name>A0A0L0QWF3_VIRPA</name>
<sequence>MKLHLKEHGFRTKLDFGQLEISGDEEFGFRPYQLMVASIASCSGSVFRKILQKQRIDVQDMQINAEIERNKAEANRIEKIVLTFIIKGSRLDADKLYKNLHVARKNCSMVRSVEDSIEIVDKIEIIELSR</sequence>
<organism evidence="1 2">
    <name type="scientific">Virgibacillus pantothenticus</name>
    <dbReference type="NCBI Taxonomy" id="1473"/>
    <lineage>
        <taxon>Bacteria</taxon>
        <taxon>Bacillati</taxon>
        <taxon>Bacillota</taxon>
        <taxon>Bacilli</taxon>
        <taxon>Bacillales</taxon>
        <taxon>Bacillaceae</taxon>
        <taxon>Virgibacillus</taxon>
    </lineage>
</organism>
<dbReference type="Pfam" id="PF02566">
    <property type="entry name" value="OsmC"/>
    <property type="match status" value="1"/>
</dbReference>
<dbReference type="Proteomes" id="UP000036780">
    <property type="component" value="Unassembled WGS sequence"/>
</dbReference>
<dbReference type="Gene3D" id="3.30.300.20">
    <property type="match status" value="1"/>
</dbReference>
<dbReference type="InterPro" id="IPR003718">
    <property type="entry name" value="OsmC/Ohr_fam"/>
</dbReference>
<evidence type="ECO:0000313" key="1">
    <source>
        <dbReference type="EMBL" id="KNE22508.1"/>
    </source>
</evidence>
<dbReference type="GeneID" id="66869416"/>
<gene>
    <name evidence="1" type="ORF">AFK71_02510</name>
</gene>
<protein>
    <submittedName>
        <fullName evidence="1">Osmotically inducible protein C</fullName>
    </submittedName>
</protein>
<dbReference type="EMBL" id="LGTO01000002">
    <property type="protein sequence ID" value="KNE22508.1"/>
    <property type="molecule type" value="Genomic_DNA"/>
</dbReference>
<keyword evidence="2" id="KW-1185">Reference proteome</keyword>
<dbReference type="RefSeq" id="WP_050349985.1">
    <property type="nucleotide sequence ID" value="NZ_CP073011.1"/>
</dbReference>
<dbReference type="InterPro" id="IPR036102">
    <property type="entry name" value="OsmC/Ohrsf"/>
</dbReference>
<reference evidence="2" key="1">
    <citation type="submission" date="2015-07" db="EMBL/GenBank/DDBJ databases">
        <title>Fjat-10053 dsm26.</title>
        <authorList>
            <person name="Liu B."/>
            <person name="Wang J."/>
            <person name="Zhu Y."/>
            <person name="Liu G."/>
            <person name="Chen Q."/>
            <person name="Chen Z."/>
            <person name="Lan J."/>
            <person name="Che J."/>
            <person name="Ge C."/>
            <person name="Shi H."/>
            <person name="Pan Z."/>
            <person name="Liu X."/>
        </authorList>
    </citation>
    <scope>NUCLEOTIDE SEQUENCE [LARGE SCALE GENOMIC DNA]</scope>
    <source>
        <strain evidence="2">DSM 26</strain>
    </source>
</reference>
<evidence type="ECO:0000313" key="2">
    <source>
        <dbReference type="Proteomes" id="UP000036780"/>
    </source>
</evidence>